<keyword evidence="3" id="KW-1185">Reference proteome</keyword>
<accession>A0ABT5KF39</accession>
<feature type="transmembrane region" description="Helical" evidence="1">
    <location>
        <begin position="12"/>
        <end position="35"/>
    </location>
</feature>
<keyword evidence="1" id="KW-0472">Membrane</keyword>
<organism evidence="2 3">
    <name type="scientific">Roseateles albus</name>
    <dbReference type="NCBI Taxonomy" id="2987525"/>
    <lineage>
        <taxon>Bacteria</taxon>
        <taxon>Pseudomonadati</taxon>
        <taxon>Pseudomonadota</taxon>
        <taxon>Betaproteobacteria</taxon>
        <taxon>Burkholderiales</taxon>
        <taxon>Sphaerotilaceae</taxon>
        <taxon>Roseateles</taxon>
    </lineage>
</organism>
<evidence type="ECO:0000313" key="2">
    <source>
        <dbReference type="EMBL" id="MDC8772543.1"/>
    </source>
</evidence>
<protein>
    <submittedName>
        <fullName evidence="2">Uncharacterized protein</fullName>
    </submittedName>
</protein>
<sequence length="120" mass="13140">MSKAAISIRVFGFYLLGLGAVLTAFPNLLLRLFFIPPTEEVWIRVVGVLVFNIGVYYLFAAQAEAESAFRASVLTRALVFLAFLDFALLGLAPPMLVAFGAVDLAGAIWTWMALKRRAGR</sequence>
<gene>
    <name evidence="2" type="ORF">PRZ03_13250</name>
</gene>
<feature type="transmembrane region" description="Helical" evidence="1">
    <location>
        <begin position="71"/>
        <end position="89"/>
    </location>
</feature>
<evidence type="ECO:0000313" key="3">
    <source>
        <dbReference type="Proteomes" id="UP001221189"/>
    </source>
</evidence>
<dbReference type="RefSeq" id="WP_263532487.1">
    <property type="nucleotide sequence ID" value="NZ_JAQQXT010000007.1"/>
</dbReference>
<dbReference type="Proteomes" id="UP001221189">
    <property type="component" value="Unassembled WGS sequence"/>
</dbReference>
<feature type="transmembrane region" description="Helical" evidence="1">
    <location>
        <begin position="95"/>
        <end position="114"/>
    </location>
</feature>
<dbReference type="EMBL" id="JAQQXT010000007">
    <property type="protein sequence ID" value="MDC8772543.1"/>
    <property type="molecule type" value="Genomic_DNA"/>
</dbReference>
<reference evidence="2 3" key="1">
    <citation type="submission" date="2022-10" db="EMBL/GenBank/DDBJ databases">
        <title>Paucibacter sp. hw1 Genome sequencing.</title>
        <authorList>
            <person name="Park S."/>
        </authorList>
    </citation>
    <scope>NUCLEOTIDE SEQUENCE [LARGE SCALE GENOMIC DNA]</scope>
    <source>
        <strain evidence="3">hw1</strain>
    </source>
</reference>
<feature type="transmembrane region" description="Helical" evidence="1">
    <location>
        <begin position="41"/>
        <end position="59"/>
    </location>
</feature>
<comment type="caution">
    <text evidence="2">The sequence shown here is derived from an EMBL/GenBank/DDBJ whole genome shotgun (WGS) entry which is preliminary data.</text>
</comment>
<keyword evidence="1" id="KW-0812">Transmembrane</keyword>
<evidence type="ECO:0000256" key="1">
    <source>
        <dbReference type="SAM" id="Phobius"/>
    </source>
</evidence>
<keyword evidence="1" id="KW-1133">Transmembrane helix</keyword>
<proteinExistence type="predicted"/>
<name>A0ABT5KF39_9BURK</name>